<dbReference type="RefSeq" id="WP_344048016.1">
    <property type="nucleotide sequence ID" value="NZ_BAAAPB010000005.1"/>
</dbReference>
<dbReference type="PANTHER" id="PTHR21708">
    <property type="entry name" value="PROBABLE 2-DEHYDROPANTOATE 2-REDUCTASE"/>
    <property type="match status" value="1"/>
</dbReference>
<keyword evidence="4" id="KW-1185">Reference proteome</keyword>
<dbReference type="EMBL" id="BAAAPB010000005">
    <property type="protein sequence ID" value="GAA1975009.1"/>
    <property type="molecule type" value="Genomic_DNA"/>
</dbReference>
<feature type="domain" description="Ketopantoate reductase N-terminal" evidence="1">
    <location>
        <begin position="3"/>
        <end position="172"/>
    </location>
</feature>
<protein>
    <submittedName>
        <fullName evidence="3">2-dehydropantoate 2-reductase</fullName>
    </submittedName>
</protein>
<gene>
    <name evidence="3" type="ORF">GCM10009798_40320</name>
</gene>
<dbReference type="InterPro" id="IPR013332">
    <property type="entry name" value="KPR_N"/>
</dbReference>
<evidence type="ECO:0000259" key="2">
    <source>
        <dbReference type="Pfam" id="PF08546"/>
    </source>
</evidence>
<dbReference type="InterPro" id="IPR051402">
    <property type="entry name" value="KPR-Related"/>
</dbReference>
<dbReference type="Gene3D" id="3.40.50.720">
    <property type="entry name" value="NAD(P)-binding Rossmann-like Domain"/>
    <property type="match status" value="1"/>
</dbReference>
<comment type="caution">
    <text evidence="3">The sequence shown here is derived from an EMBL/GenBank/DDBJ whole genome shotgun (WGS) entry which is preliminary data.</text>
</comment>
<feature type="domain" description="Ketopantoate reductase C-terminal" evidence="2">
    <location>
        <begin position="200"/>
        <end position="318"/>
    </location>
</feature>
<dbReference type="Proteomes" id="UP001500571">
    <property type="component" value="Unassembled WGS sequence"/>
</dbReference>
<sequence length="328" mass="34133">MKVCVVGAGAVGGFLGTRLALAGCTTTAVARGATREALEEHGWRLRTDGRLHQAPVGAVAAPGQSGILGEQDLVVLAVKGPSVREASAAVAPLLGPDTVVMTPMNGVPWWFLDDFGGPLAGTRLASVDPDGVIASAVPTEHVIGCVVHATCSVSEPGLVEHGVGDRLIVGEPRGATSERLRLLADVLATSGFEVATSTSIHADIWYKLWGNLTMNPVSVLTGATCDRILDDPLVEDFCLAVMGEAAEIGSRLGCPIEQSGRDRNDVTRKLGAFKTSMLRDAEAGRPLELDVLLGAAKELAVLTSTATPFLDALLGLTRLSAQVRGVYR</sequence>
<dbReference type="NCBIfam" id="NF005089">
    <property type="entry name" value="PRK06522.1-4"/>
    <property type="match status" value="1"/>
</dbReference>
<accession>A0ABN2RU77</accession>
<organism evidence="3 4">
    <name type="scientific">Nocardioides panacihumi</name>
    <dbReference type="NCBI Taxonomy" id="400774"/>
    <lineage>
        <taxon>Bacteria</taxon>
        <taxon>Bacillati</taxon>
        <taxon>Actinomycetota</taxon>
        <taxon>Actinomycetes</taxon>
        <taxon>Propionibacteriales</taxon>
        <taxon>Nocardioidaceae</taxon>
        <taxon>Nocardioides</taxon>
    </lineage>
</organism>
<reference evidence="3 4" key="1">
    <citation type="journal article" date="2019" name="Int. J. Syst. Evol. Microbiol.">
        <title>The Global Catalogue of Microorganisms (GCM) 10K type strain sequencing project: providing services to taxonomists for standard genome sequencing and annotation.</title>
        <authorList>
            <consortium name="The Broad Institute Genomics Platform"/>
            <consortium name="The Broad Institute Genome Sequencing Center for Infectious Disease"/>
            <person name="Wu L."/>
            <person name="Ma J."/>
        </authorList>
    </citation>
    <scope>NUCLEOTIDE SEQUENCE [LARGE SCALE GENOMIC DNA]</scope>
    <source>
        <strain evidence="3 4">JCM 15309</strain>
    </source>
</reference>
<dbReference type="PANTHER" id="PTHR21708:SF45">
    <property type="entry name" value="2-DEHYDROPANTOATE 2-REDUCTASE"/>
    <property type="match status" value="1"/>
</dbReference>
<evidence type="ECO:0000313" key="3">
    <source>
        <dbReference type="EMBL" id="GAA1975009.1"/>
    </source>
</evidence>
<dbReference type="Pfam" id="PF02558">
    <property type="entry name" value="ApbA"/>
    <property type="match status" value="1"/>
</dbReference>
<dbReference type="InterPro" id="IPR013752">
    <property type="entry name" value="KPA_reductase"/>
</dbReference>
<evidence type="ECO:0000313" key="4">
    <source>
        <dbReference type="Proteomes" id="UP001500571"/>
    </source>
</evidence>
<dbReference type="InterPro" id="IPR008927">
    <property type="entry name" value="6-PGluconate_DH-like_C_sf"/>
</dbReference>
<dbReference type="SUPFAM" id="SSF51735">
    <property type="entry name" value="NAD(P)-binding Rossmann-fold domains"/>
    <property type="match status" value="1"/>
</dbReference>
<dbReference type="Pfam" id="PF08546">
    <property type="entry name" value="ApbA_C"/>
    <property type="match status" value="1"/>
</dbReference>
<proteinExistence type="predicted"/>
<evidence type="ECO:0000259" key="1">
    <source>
        <dbReference type="Pfam" id="PF02558"/>
    </source>
</evidence>
<name>A0ABN2RU77_9ACTN</name>
<dbReference type="InterPro" id="IPR036291">
    <property type="entry name" value="NAD(P)-bd_dom_sf"/>
</dbReference>
<dbReference type="SUPFAM" id="SSF48179">
    <property type="entry name" value="6-phosphogluconate dehydrogenase C-terminal domain-like"/>
    <property type="match status" value="1"/>
</dbReference>
<dbReference type="InterPro" id="IPR013328">
    <property type="entry name" value="6PGD_dom2"/>
</dbReference>
<dbReference type="Gene3D" id="1.10.1040.10">
    <property type="entry name" value="N-(1-d-carboxylethyl)-l-norvaline Dehydrogenase, domain 2"/>
    <property type="match status" value="1"/>
</dbReference>